<reference evidence="2" key="1">
    <citation type="journal article" date="2012" name="Proc. Natl. Acad. Sci. U.S.A.">
        <title>Genome sequence of the button mushroom Agaricus bisporus reveals mechanisms governing adaptation to a humic-rich ecological niche.</title>
        <authorList>
            <person name="Morin E."/>
            <person name="Kohler A."/>
            <person name="Baker A.R."/>
            <person name="Foulongne-Oriol M."/>
            <person name="Lombard V."/>
            <person name="Nagy L.G."/>
            <person name="Ohm R.A."/>
            <person name="Patyshakuliyeva A."/>
            <person name="Brun A."/>
            <person name="Aerts A.L."/>
            <person name="Bailey A.M."/>
            <person name="Billette C."/>
            <person name="Coutinho P.M."/>
            <person name="Deakin G."/>
            <person name="Doddapaneni H."/>
            <person name="Floudas D."/>
            <person name="Grimwood J."/>
            <person name="Hilden K."/>
            <person name="Kuees U."/>
            <person name="LaButti K.M."/>
            <person name="Lapidus A."/>
            <person name="Lindquist E.A."/>
            <person name="Lucas S.M."/>
            <person name="Murat C."/>
            <person name="Riley R.W."/>
            <person name="Salamov A.A."/>
            <person name="Schmutz J."/>
            <person name="Subramanian V."/>
            <person name="Woesten H.A.B."/>
            <person name="Xu J."/>
            <person name="Eastwood D.C."/>
            <person name="Foster G.D."/>
            <person name="Sonnenberg A.S."/>
            <person name="Cullen D."/>
            <person name="de Vries R.P."/>
            <person name="Lundell T."/>
            <person name="Hibbett D.S."/>
            <person name="Henrissat B."/>
            <person name="Burton K.S."/>
            <person name="Kerrigan R.W."/>
            <person name="Challen M.P."/>
            <person name="Grigoriev I.V."/>
            <person name="Martin F."/>
        </authorList>
    </citation>
    <scope>NUCLEOTIDE SEQUENCE [LARGE SCALE GENOMIC DNA]</scope>
    <source>
        <strain evidence="2">JB137-S8 / ATCC MYA-4627 / FGSC 10392</strain>
    </source>
</reference>
<evidence type="ECO:0000313" key="1">
    <source>
        <dbReference type="EMBL" id="EKM82707.1"/>
    </source>
</evidence>
<dbReference type="eggNOG" id="ENOG502SJA9">
    <property type="taxonomic scope" value="Eukaryota"/>
</dbReference>
<dbReference type="RefSeq" id="XP_007326656.1">
    <property type="nucleotide sequence ID" value="XM_007326594.1"/>
</dbReference>
<gene>
    <name evidence="1" type="ORF">AGABI1DRAFT_111285</name>
</gene>
<organism evidence="1 2">
    <name type="scientific">Agaricus bisporus var. burnettii (strain JB137-S8 / ATCC MYA-4627 / FGSC 10392)</name>
    <name type="common">White button mushroom</name>
    <dbReference type="NCBI Taxonomy" id="597362"/>
    <lineage>
        <taxon>Eukaryota</taxon>
        <taxon>Fungi</taxon>
        <taxon>Dikarya</taxon>
        <taxon>Basidiomycota</taxon>
        <taxon>Agaricomycotina</taxon>
        <taxon>Agaricomycetes</taxon>
        <taxon>Agaricomycetidae</taxon>
        <taxon>Agaricales</taxon>
        <taxon>Agaricineae</taxon>
        <taxon>Agaricaceae</taxon>
        <taxon>Agaricus</taxon>
    </lineage>
</organism>
<dbReference type="Proteomes" id="UP000008493">
    <property type="component" value="Unassembled WGS sequence"/>
</dbReference>
<proteinExistence type="predicted"/>
<dbReference type="OMA" id="LLFDIEC"/>
<accession>K5XHG0</accession>
<name>K5XHG0_AGABU</name>
<protein>
    <submittedName>
        <fullName evidence="1">Uncharacterized protein</fullName>
    </submittedName>
</protein>
<dbReference type="EMBL" id="JH971386">
    <property type="protein sequence ID" value="EKM82707.1"/>
    <property type="molecule type" value="Genomic_DNA"/>
</dbReference>
<dbReference type="HOGENOM" id="CLU_096587_0_0_1"/>
<keyword evidence="2" id="KW-1185">Reference proteome</keyword>
<dbReference type="KEGG" id="abp:AGABI1DRAFT111285"/>
<sequence>MQPPQSKPQVVFSSDVGNMDDWAQRTRIPLTTADALGTPYARSHRWLQQLKSNLVKEYGWVEVPSNDHRLLISLESTSIWRSSVGLPAGPKMKLQLPVHASSFFSPERRVQWEMVFHSDTFESMRKICPPISDILNLIQCLLTGIVTLVFEERLPQGLYRTTRGLPPVSWVNENEAALIEVFGQSHFKALRKACTDTNVSYKLEVIPRQ</sequence>
<dbReference type="InParanoid" id="K5XHG0"/>
<dbReference type="OrthoDB" id="3209743at2759"/>
<evidence type="ECO:0000313" key="2">
    <source>
        <dbReference type="Proteomes" id="UP000008493"/>
    </source>
</evidence>
<dbReference type="GeneID" id="18823239"/>
<dbReference type="AlphaFoldDB" id="K5XHG0"/>